<feature type="chain" id="PRO_5045777719" description="Peptidase S8/S53 domain-containing protein" evidence="6">
    <location>
        <begin position="21"/>
        <end position="937"/>
    </location>
</feature>
<evidence type="ECO:0000256" key="3">
    <source>
        <dbReference type="ARBA" id="ARBA00022801"/>
    </source>
</evidence>
<evidence type="ECO:0000256" key="5">
    <source>
        <dbReference type="PROSITE-ProRule" id="PRU01240"/>
    </source>
</evidence>
<dbReference type="InterPro" id="IPR022398">
    <property type="entry name" value="Peptidase_S8_His-AS"/>
</dbReference>
<dbReference type="Proteomes" id="UP000443582">
    <property type="component" value="Unassembled WGS sequence"/>
</dbReference>
<accession>A0ABY0IDS7</accession>
<keyword evidence="2 5" id="KW-0645">Protease</keyword>
<feature type="signal peptide" evidence="6">
    <location>
        <begin position="1"/>
        <end position="20"/>
    </location>
</feature>
<dbReference type="PANTHER" id="PTHR43399:SF4">
    <property type="entry name" value="CELL WALL-ASSOCIATED PROTEASE"/>
    <property type="match status" value="1"/>
</dbReference>
<proteinExistence type="inferred from homology"/>
<comment type="similarity">
    <text evidence="1 5">Belongs to the peptidase S8 family.</text>
</comment>
<keyword evidence="4 5" id="KW-0720">Serine protease</keyword>
<dbReference type="PRINTS" id="PR00723">
    <property type="entry name" value="SUBTILISIN"/>
</dbReference>
<name>A0ABY0IDS7_9BACT</name>
<protein>
    <recommendedName>
        <fullName evidence="7">Peptidase S8/S53 domain-containing protein</fullName>
    </recommendedName>
</protein>
<dbReference type="RefSeq" id="WP_115362920.1">
    <property type="nucleotide sequence ID" value="NZ_QDKL01000003.1"/>
</dbReference>
<evidence type="ECO:0000259" key="7">
    <source>
        <dbReference type="Pfam" id="PF00082"/>
    </source>
</evidence>
<evidence type="ECO:0000256" key="4">
    <source>
        <dbReference type="ARBA" id="ARBA00022825"/>
    </source>
</evidence>
<dbReference type="InterPro" id="IPR036852">
    <property type="entry name" value="Peptidase_S8/S53_dom_sf"/>
</dbReference>
<evidence type="ECO:0000313" key="9">
    <source>
        <dbReference type="Proteomes" id="UP000443582"/>
    </source>
</evidence>
<keyword evidence="9" id="KW-1185">Reference proteome</keyword>
<dbReference type="PROSITE" id="PS00136">
    <property type="entry name" value="SUBTILASE_ASP"/>
    <property type="match status" value="1"/>
</dbReference>
<dbReference type="PROSITE" id="PS00137">
    <property type="entry name" value="SUBTILASE_HIS"/>
    <property type="match status" value="1"/>
</dbReference>
<evidence type="ECO:0000256" key="2">
    <source>
        <dbReference type="ARBA" id="ARBA00022670"/>
    </source>
</evidence>
<feature type="domain" description="Peptidase S8/S53" evidence="7">
    <location>
        <begin position="73"/>
        <end position="317"/>
    </location>
</feature>
<evidence type="ECO:0000313" key="8">
    <source>
        <dbReference type="EMBL" id="RZF20772.1"/>
    </source>
</evidence>
<comment type="caution">
    <text evidence="8">The sequence shown here is derived from an EMBL/GenBank/DDBJ whole genome shotgun (WGS) entry which is preliminary data.</text>
</comment>
<dbReference type="PANTHER" id="PTHR43399">
    <property type="entry name" value="SUBTILISIN-RELATED"/>
    <property type="match status" value="1"/>
</dbReference>
<dbReference type="SUPFAM" id="SSF52743">
    <property type="entry name" value="Subtilisin-like"/>
    <property type="match status" value="1"/>
</dbReference>
<gene>
    <name evidence="8" type="ORF">DAY19_12360</name>
</gene>
<dbReference type="PROSITE" id="PS51892">
    <property type="entry name" value="SUBTILASE"/>
    <property type="match status" value="1"/>
</dbReference>
<evidence type="ECO:0000256" key="6">
    <source>
        <dbReference type="SAM" id="SignalP"/>
    </source>
</evidence>
<keyword evidence="3 5" id="KW-0378">Hydrolase</keyword>
<dbReference type="InterPro" id="IPR000209">
    <property type="entry name" value="Peptidase_S8/S53_dom"/>
</dbReference>
<feature type="active site" description="Charge relay system" evidence="5">
    <location>
        <position position="81"/>
    </location>
</feature>
<evidence type="ECO:0000256" key="1">
    <source>
        <dbReference type="ARBA" id="ARBA00011073"/>
    </source>
</evidence>
<dbReference type="InterPro" id="IPR015500">
    <property type="entry name" value="Peptidase_S8_subtilisin-rel"/>
</dbReference>
<feature type="active site" description="Charge relay system" evidence="5">
    <location>
        <position position="303"/>
    </location>
</feature>
<sequence>MRTHLLKTLLLSAVYFVVNANSIDLVSRQWSIDNNSQSYSRKVSELEFKEIKGVDGVDINYFSDEDLESIDDKKSLVAIIDTGVDIDHPELKDNIWLYPECIGKSEEEKKELPCRGYNVLDGNADVSDNEGHGTFVAGLLSAKKDGVGIDGLLPKNIKIMPIKAITNFQGFTYKGKVVSSYIARAIAFAVNNGADVINLSLGIPKVIETPQLISAIDYALEKDVIVVAAAGNNNKKKNIFPCNYDGVICVGGIDIQGEKVASSNFGQVVDIYAPGEKLISTIPTNMESKVLRIGQYDLKSGTSYAIAHVTALAAALKLKGIVKNSYEFLSVLNQSSTNYSKDSWLPSVDYKRSLLVKNLYPVLLTKKMDTLEVSPRGDIVFEFEVYNPNESISAHKVCLTSDSDILIKDTCFDKEIVNGRNKIKLKSKIKSFDIESWQNFNIKLITSSDKVLVSKKASLQLVKPIKLDEAKVITKIAAGALLRIAPNIKSSALLKVIDFTANKATQDYYVLNNRSLRSIFYLNEAKKEYSPMQIKFATDINVISVLKADMNLDGTKDILVYGTSKDKREYILASYDVAGKPLFGEKSIWKLNATQFGGLNFNRGRPYFNFIKTTSKSLGDVLVPLVSRVFDLPQIDNNQDPIDYLNNVKKKRPYYLLPEVVDEEVKLQIRTLESYDFDSKLREKLDLSFFENLQFVSLLEQDNKSLMKGSVKLIFAVGEVSFNNYYVINFDDTTNFNIVKKNRSLQIHKSNITTIRSTVDGEFTQNYLITRQQERNKLAFKFSDSSKTLRFESEWEDPLSSILAAFDEGQGEYSIYVEGRYNIHLLKIVDNKIVNHSKRSINRESSFPGANFSQIFQMSQIDTSKGAIYTDMQRLFGNNISVITKNGNELSTKLKYHYSIPAQCALIGHAQIDKNMQIRLHCMGPGKLSSVYIHNVK</sequence>
<dbReference type="EMBL" id="QDKL01000003">
    <property type="protein sequence ID" value="RZF20772.1"/>
    <property type="molecule type" value="Genomic_DNA"/>
</dbReference>
<dbReference type="Gene3D" id="3.40.50.200">
    <property type="entry name" value="Peptidase S8/S53 domain"/>
    <property type="match status" value="1"/>
</dbReference>
<reference evidence="9" key="1">
    <citation type="journal article" date="2019" name="Int. J. Syst. Evol. Microbiol.">
        <title>Halobacteriovorax valvorus sp. nov., a novel prokaryotic predator isolated from coastal seawater of China.</title>
        <authorList>
            <person name="Chen M.-X."/>
        </authorList>
    </citation>
    <scope>NUCLEOTIDE SEQUENCE [LARGE SCALE GENOMIC DNA]</scope>
    <source>
        <strain evidence="9">BL9</strain>
    </source>
</reference>
<organism evidence="8 9">
    <name type="scientific">Halobacteriovorax vibrionivorans</name>
    <dbReference type="NCBI Taxonomy" id="2152716"/>
    <lineage>
        <taxon>Bacteria</taxon>
        <taxon>Pseudomonadati</taxon>
        <taxon>Bdellovibrionota</taxon>
        <taxon>Bacteriovoracia</taxon>
        <taxon>Bacteriovoracales</taxon>
        <taxon>Halobacteriovoraceae</taxon>
        <taxon>Halobacteriovorax</taxon>
    </lineage>
</organism>
<dbReference type="InterPro" id="IPR051048">
    <property type="entry name" value="Peptidase_S8/S53_subtilisin"/>
</dbReference>
<keyword evidence="6" id="KW-0732">Signal</keyword>
<dbReference type="Pfam" id="PF00082">
    <property type="entry name" value="Peptidase_S8"/>
    <property type="match status" value="1"/>
</dbReference>
<dbReference type="InterPro" id="IPR023827">
    <property type="entry name" value="Peptidase_S8_Asp-AS"/>
</dbReference>
<feature type="active site" description="Charge relay system" evidence="5">
    <location>
        <position position="132"/>
    </location>
</feature>